<dbReference type="RefSeq" id="WP_237856152.1">
    <property type="nucleotide sequence ID" value="NZ_JAKLWS010000040.1"/>
</dbReference>
<reference evidence="3" key="1">
    <citation type="submission" date="2022-01" db="EMBL/GenBank/DDBJ databases">
        <authorList>
            <person name="Wang Y."/>
        </authorList>
    </citation>
    <scope>NUCLEOTIDE SEQUENCE</scope>
    <source>
        <strain evidence="3">WB101</strain>
    </source>
</reference>
<dbReference type="InterPro" id="IPR005154">
    <property type="entry name" value="Glyco_hydro_67_aGlcAse_N"/>
</dbReference>
<dbReference type="EMBL" id="JAKLWS010000040">
    <property type="protein sequence ID" value="MCG2590698.1"/>
    <property type="molecule type" value="Genomic_DNA"/>
</dbReference>
<protein>
    <submittedName>
        <fullName evidence="3">DUF4838 domain-containing protein</fullName>
    </submittedName>
</protein>
<sequence>MDDVSKKGIVSRKKFLKTSAAITGGITFLPSALRAALLSDTNSVNSEVQPYQIVYNRSINNPIEEQAAQQLKSYLAKADIDLPIIEEESYQGNQAIYIGHTRYAEQLQIDYTQLDKDGYAFKTHGDNFVVTGGSEKGVLYGVYGLLEVLGYRKYDSVSTFVPEMDSLQLPADSITLPGMVYRQTSYYDKDDGDIFDWHGLDSSSESWGMFVHTFFELVPPEQFGESHPEYYSWRDGKRNPSTQLCLSNEEVLDIVVENLRTRMAEKPAALYWSVSPEDNDQYCTCGPCTELNEKHGGTRPELEFGVPSGSLIYFVNKVAKEFPDKIISTLAYWYTRQAPDHIKPGPNVNIMLCPIGPARHRPIFETAPSFTKDLEDWGKISDRILIWDYNIQFANPVSPFPNLHTLKPNIKFYKDNNVDSLFMQATSQAGSEMASLRSYLISKLMWNPEADEGQVMNDFLDGYYGDAGTHIHQYIDTMREALLASNHELKIFDSPIDAKETYLSSRLMAEYEQLFDSAEKAVEEDYERLKRVRIARLPLMFAQIQIGRTEVDTPRSMFMRNEEGRVVVKPEMKELVYLFVDRCKEYGVNRIRERTTSADEYLLAYQRIFDKMDEVAHSISLHKKVSPITKSSEYTKGVEALTDGIFGSDESWRFPDKIGVNWVGFEGEHMEFLIDLGEVQPIQTINMDFLNAQAQPKWHLTILPKFVEYRLSVDGENFEEPVRISNPHDPNPDNNPQITSVRVQSFKADMKSKLVRYIKVHAESPVEMPPWHIRAGQPAKIYADEIVVI</sequence>
<evidence type="ECO:0000256" key="1">
    <source>
        <dbReference type="ARBA" id="ARBA00022801"/>
    </source>
</evidence>
<keyword evidence="1" id="KW-0378">Hydrolase</keyword>
<feature type="domain" description="Alpha glucuronidase N-terminal" evidence="2">
    <location>
        <begin position="52"/>
        <end position="144"/>
    </location>
</feature>
<dbReference type="PANTHER" id="PTHR47406:SF2">
    <property type="entry name" value="ALPHA GLUCURONIDASE N-TERMINAL DOMAIN-CONTAINING PROTEIN"/>
    <property type="match status" value="1"/>
</dbReference>
<keyword evidence="4" id="KW-1185">Reference proteome</keyword>
<dbReference type="Pfam" id="PF16126">
    <property type="entry name" value="DUF4838"/>
    <property type="match status" value="1"/>
</dbReference>
<comment type="caution">
    <text evidence="3">The sequence shown here is derived from an EMBL/GenBank/DDBJ whole genome shotgun (WGS) entry which is preliminary data.</text>
</comment>
<dbReference type="Pfam" id="PF03648">
    <property type="entry name" value="Glyco_hydro_67N"/>
    <property type="match status" value="1"/>
</dbReference>
<dbReference type="Proteomes" id="UP001165366">
    <property type="component" value="Unassembled WGS sequence"/>
</dbReference>
<dbReference type="SUPFAM" id="SSF55545">
    <property type="entry name" value="beta-N-acetylhexosaminidase-like domain"/>
    <property type="match status" value="1"/>
</dbReference>
<organism evidence="3 4">
    <name type="scientific">Rhodohalobacter sulfatireducens</name>
    <dbReference type="NCBI Taxonomy" id="2911366"/>
    <lineage>
        <taxon>Bacteria</taxon>
        <taxon>Pseudomonadati</taxon>
        <taxon>Balneolota</taxon>
        <taxon>Balneolia</taxon>
        <taxon>Balneolales</taxon>
        <taxon>Balneolaceae</taxon>
        <taxon>Rhodohalobacter</taxon>
    </lineage>
</organism>
<gene>
    <name evidence="3" type="ORF">L6773_19145</name>
</gene>
<evidence type="ECO:0000259" key="2">
    <source>
        <dbReference type="Pfam" id="PF03648"/>
    </source>
</evidence>
<evidence type="ECO:0000313" key="3">
    <source>
        <dbReference type="EMBL" id="MCG2590698.1"/>
    </source>
</evidence>
<dbReference type="InterPro" id="IPR029018">
    <property type="entry name" value="Hex-like_dom2"/>
</dbReference>
<reference evidence="3" key="2">
    <citation type="submission" date="2024-05" db="EMBL/GenBank/DDBJ databases">
        <title>Rhodohalobacter halophilus gen. nov., sp. nov., a moderately halophilic member of the family Balneolaceae.</title>
        <authorList>
            <person name="Xia J."/>
        </authorList>
    </citation>
    <scope>NUCLEOTIDE SEQUENCE</scope>
    <source>
        <strain evidence="3">WB101</strain>
    </source>
</reference>
<dbReference type="InterPro" id="IPR032287">
    <property type="entry name" value="DUF4838"/>
</dbReference>
<dbReference type="Gene3D" id="3.30.379.10">
    <property type="entry name" value="Chitobiase/beta-hexosaminidase domain 2-like"/>
    <property type="match status" value="1"/>
</dbReference>
<name>A0ABS9KIM3_9BACT</name>
<proteinExistence type="predicted"/>
<accession>A0ABS9KIM3</accession>
<dbReference type="PANTHER" id="PTHR47406">
    <property type="entry name" value="COAGULATION FACTOR 5/8 TYPE, C-TERMINAL"/>
    <property type="match status" value="1"/>
</dbReference>
<evidence type="ECO:0000313" key="4">
    <source>
        <dbReference type="Proteomes" id="UP001165366"/>
    </source>
</evidence>